<sequence length="266" mass="28637">MLSTLPRLIGHRGAKESAPENTLASLREAARQGAAWVEVDVMLTRDRVPVLIHDDTLERTTNGAGPVPDLTLAELKALDAGSWFDTRFAGETVPTLEEALGVIRKLGLGLNLEIKPYPGQEVVTADVALELLTRLWPDGLPLLVSSFEVPCLEVARDRAPKIPRGYLLWDPPADWAAIADRIGAATLNVHQDRQTAESVAAYRATGRPVLAYTVNDAARARTLFDWGVAGVFTDAPGRLAAELAAGTPPWDGSPGDHRLTFGDMPP</sequence>
<reference evidence="2 3" key="1">
    <citation type="submission" date="2024-11" db="EMBL/GenBank/DDBJ databases">
        <title>Draft genome sequences of two bacteria associated to sugarcane roots in Colombia.</title>
        <authorList>
            <person name="Pardo-Diaz S."/>
            <person name="Masmela-Mendoza J."/>
            <person name="Delgadillo-Duran P."/>
            <person name="Bautista E.J."/>
            <person name="Rojas-Tapias D.F."/>
        </authorList>
    </citation>
    <scope>NUCLEOTIDE SEQUENCE [LARGE SCALE GENOMIC DNA]</scope>
    <source>
        <strain evidence="2 3">Ap18</strain>
    </source>
</reference>
<dbReference type="CDD" id="cd08562">
    <property type="entry name" value="GDPD_EcUgpQ_like"/>
    <property type="match status" value="1"/>
</dbReference>
<gene>
    <name evidence="2" type="ORF">ACJ41P_04395</name>
</gene>
<evidence type="ECO:0000313" key="2">
    <source>
        <dbReference type="EMBL" id="MFL7900351.1"/>
    </source>
</evidence>
<dbReference type="InterPro" id="IPR030395">
    <property type="entry name" value="GP_PDE_dom"/>
</dbReference>
<keyword evidence="3" id="KW-1185">Reference proteome</keyword>
<organism evidence="2 3">
    <name type="scientific">Azospirillum argentinense</name>
    <dbReference type="NCBI Taxonomy" id="2970906"/>
    <lineage>
        <taxon>Bacteria</taxon>
        <taxon>Pseudomonadati</taxon>
        <taxon>Pseudomonadota</taxon>
        <taxon>Alphaproteobacteria</taxon>
        <taxon>Rhodospirillales</taxon>
        <taxon>Azospirillaceae</taxon>
        <taxon>Azospirillum</taxon>
    </lineage>
</organism>
<dbReference type="Proteomes" id="UP001628281">
    <property type="component" value="Unassembled WGS sequence"/>
</dbReference>
<proteinExistence type="predicted"/>
<feature type="domain" description="GP-PDE" evidence="1">
    <location>
        <begin position="6"/>
        <end position="243"/>
    </location>
</feature>
<dbReference type="Pfam" id="PF03009">
    <property type="entry name" value="GDPD"/>
    <property type="match status" value="1"/>
</dbReference>
<dbReference type="Gene3D" id="3.20.20.190">
    <property type="entry name" value="Phosphatidylinositol (PI) phosphodiesterase"/>
    <property type="match status" value="1"/>
</dbReference>
<dbReference type="PANTHER" id="PTHR46211:SF1">
    <property type="entry name" value="GLYCEROPHOSPHODIESTER PHOSPHODIESTERASE, CYTOPLASMIC"/>
    <property type="match status" value="1"/>
</dbReference>
<name>A0ABW8V1W8_9PROT</name>
<dbReference type="EMBL" id="JBJLSN010000004">
    <property type="protein sequence ID" value="MFL7900351.1"/>
    <property type="molecule type" value="Genomic_DNA"/>
</dbReference>
<dbReference type="PROSITE" id="PS51704">
    <property type="entry name" value="GP_PDE"/>
    <property type="match status" value="1"/>
</dbReference>
<dbReference type="PANTHER" id="PTHR46211">
    <property type="entry name" value="GLYCEROPHOSPHORYL DIESTER PHOSPHODIESTERASE"/>
    <property type="match status" value="1"/>
</dbReference>
<comment type="caution">
    <text evidence="2">The sequence shown here is derived from an EMBL/GenBank/DDBJ whole genome shotgun (WGS) entry which is preliminary data.</text>
</comment>
<dbReference type="RefSeq" id="WP_407823525.1">
    <property type="nucleotide sequence ID" value="NZ_JBJLSN010000004.1"/>
</dbReference>
<evidence type="ECO:0000259" key="1">
    <source>
        <dbReference type="PROSITE" id="PS51704"/>
    </source>
</evidence>
<protein>
    <submittedName>
        <fullName evidence="2">Glycerophosphoryl diester phosphodiesterase</fullName>
    </submittedName>
</protein>
<dbReference type="SUPFAM" id="SSF51695">
    <property type="entry name" value="PLC-like phosphodiesterases"/>
    <property type="match status" value="1"/>
</dbReference>
<accession>A0ABW8V1W8</accession>
<evidence type="ECO:0000313" key="3">
    <source>
        <dbReference type="Proteomes" id="UP001628281"/>
    </source>
</evidence>
<dbReference type="InterPro" id="IPR017946">
    <property type="entry name" value="PLC-like_Pdiesterase_TIM-brl"/>
</dbReference>